<evidence type="ECO:0000256" key="1">
    <source>
        <dbReference type="SAM" id="SignalP"/>
    </source>
</evidence>
<keyword evidence="1" id="KW-0732">Signal</keyword>
<evidence type="ECO:0000313" key="2">
    <source>
        <dbReference type="EMBL" id="KAF5205975.1"/>
    </source>
</evidence>
<feature type="chain" id="PRO_5029684439" evidence="1">
    <location>
        <begin position="25"/>
        <end position="180"/>
    </location>
</feature>
<protein>
    <submittedName>
        <fullName evidence="2">Uncharacterized protein</fullName>
    </submittedName>
</protein>
<reference evidence="2 3" key="1">
    <citation type="submission" date="2020-06" db="EMBL/GenBank/DDBJ databases">
        <title>Transcriptomic and genomic resources for Thalictrum thalictroides and T. hernandezii: Facilitating candidate gene discovery in an emerging model plant lineage.</title>
        <authorList>
            <person name="Arias T."/>
            <person name="Riano-Pachon D.M."/>
            <person name="Di Stilio V.S."/>
        </authorList>
    </citation>
    <scope>NUCLEOTIDE SEQUENCE [LARGE SCALE GENOMIC DNA]</scope>
    <source>
        <strain evidence="3">cv. WT478/WT964</strain>
        <tissue evidence="2">Leaves</tissue>
    </source>
</reference>
<evidence type="ECO:0000313" key="3">
    <source>
        <dbReference type="Proteomes" id="UP000554482"/>
    </source>
</evidence>
<comment type="caution">
    <text evidence="2">The sequence shown here is derived from an EMBL/GenBank/DDBJ whole genome shotgun (WGS) entry which is preliminary data.</text>
</comment>
<feature type="signal peptide" evidence="1">
    <location>
        <begin position="1"/>
        <end position="24"/>
    </location>
</feature>
<sequence>MNRIFAICIATCFICSILTETTNGVELAYPRPCDGACPDQNEGGRRLLENGGVDSEIVDEELLASSISLSAVQLVRPDFLLIPCDGIRPVPKQINDPAVPLQIVPVVLDFKPGQDMIFYAFNRAVPVENVPFKYNVVSGFSKCSKAQRSREDSPDCTPQSVSTHSWPAFQGTLDICLDQN</sequence>
<dbReference type="EMBL" id="JABWDY010003392">
    <property type="protein sequence ID" value="KAF5205975.1"/>
    <property type="molecule type" value="Genomic_DNA"/>
</dbReference>
<organism evidence="2 3">
    <name type="scientific">Thalictrum thalictroides</name>
    <name type="common">Rue-anemone</name>
    <name type="synonym">Anemone thalictroides</name>
    <dbReference type="NCBI Taxonomy" id="46969"/>
    <lineage>
        <taxon>Eukaryota</taxon>
        <taxon>Viridiplantae</taxon>
        <taxon>Streptophyta</taxon>
        <taxon>Embryophyta</taxon>
        <taxon>Tracheophyta</taxon>
        <taxon>Spermatophyta</taxon>
        <taxon>Magnoliopsida</taxon>
        <taxon>Ranunculales</taxon>
        <taxon>Ranunculaceae</taxon>
        <taxon>Thalictroideae</taxon>
        <taxon>Thalictrum</taxon>
    </lineage>
</organism>
<dbReference type="AlphaFoldDB" id="A0A7J6XAW6"/>
<proteinExistence type="predicted"/>
<gene>
    <name evidence="2" type="ORF">FRX31_004437</name>
</gene>
<accession>A0A7J6XAW6</accession>
<dbReference type="Proteomes" id="UP000554482">
    <property type="component" value="Unassembled WGS sequence"/>
</dbReference>
<name>A0A7J6XAW6_THATH</name>
<keyword evidence="3" id="KW-1185">Reference proteome</keyword>